<sequence>MIGHAKAGFVSCNDRANVRSCSTTTCSIVSYVVKDGTYSSDCYVNGASVNLGTINSKWYRLNLNAGGYGYVSAHYCSGNLYQC</sequence>
<reference evidence="1" key="1">
    <citation type="submission" date="2021-02" db="EMBL/GenBank/DDBJ databases">
        <authorList>
            <person name="Nowell W R."/>
        </authorList>
    </citation>
    <scope>NUCLEOTIDE SEQUENCE</scope>
</reference>
<dbReference type="AlphaFoldDB" id="A0A816VAQ5"/>
<dbReference type="Proteomes" id="UP000663887">
    <property type="component" value="Unassembled WGS sequence"/>
</dbReference>
<organism evidence="1 2">
    <name type="scientific">Rotaria magnacalcarata</name>
    <dbReference type="NCBI Taxonomy" id="392030"/>
    <lineage>
        <taxon>Eukaryota</taxon>
        <taxon>Metazoa</taxon>
        <taxon>Spiralia</taxon>
        <taxon>Gnathifera</taxon>
        <taxon>Rotifera</taxon>
        <taxon>Eurotatoria</taxon>
        <taxon>Bdelloidea</taxon>
        <taxon>Philodinida</taxon>
        <taxon>Philodinidae</taxon>
        <taxon>Rotaria</taxon>
    </lineage>
</organism>
<gene>
    <name evidence="1" type="ORF">XDN619_LOCUS20787</name>
</gene>
<evidence type="ECO:0000313" key="2">
    <source>
        <dbReference type="Proteomes" id="UP000663887"/>
    </source>
</evidence>
<protein>
    <submittedName>
        <fullName evidence="1">Uncharacterized protein</fullName>
    </submittedName>
</protein>
<comment type="caution">
    <text evidence="1">The sequence shown here is derived from an EMBL/GenBank/DDBJ whole genome shotgun (WGS) entry which is preliminary data.</text>
</comment>
<dbReference type="EMBL" id="CAJNRG010009234">
    <property type="protein sequence ID" value="CAF2111359.1"/>
    <property type="molecule type" value="Genomic_DNA"/>
</dbReference>
<evidence type="ECO:0000313" key="1">
    <source>
        <dbReference type="EMBL" id="CAF2111359.1"/>
    </source>
</evidence>
<accession>A0A816VAQ5</accession>
<dbReference type="Gene3D" id="2.30.30.40">
    <property type="entry name" value="SH3 Domains"/>
    <property type="match status" value="1"/>
</dbReference>
<proteinExistence type="predicted"/>
<name>A0A816VAQ5_9BILA</name>